<keyword evidence="1" id="KW-0805">Transcription regulation</keyword>
<organism evidence="5 6">
    <name type="scientific">Tepidibacter hydrothermalis</name>
    <dbReference type="NCBI Taxonomy" id="3036126"/>
    <lineage>
        <taxon>Bacteria</taxon>
        <taxon>Bacillati</taxon>
        <taxon>Bacillota</taxon>
        <taxon>Clostridia</taxon>
        <taxon>Peptostreptococcales</taxon>
        <taxon>Peptostreptococcaceae</taxon>
        <taxon>Tepidibacter</taxon>
    </lineage>
</organism>
<dbReference type="InterPro" id="IPR009057">
    <property type="entry name" value="Homeodomain-like_sf"/>
</dbReference>
<protein>
    <submittedName>
        <fullName evidence="5">Helix-turn-helix transcriptional regulator</fullName>
    </submittedName>
</protein>
<accession>A0ABY8E7L5</accession>
<dbReference type="InterPro" id="IPR037923">
    <property type="entry name" value="HTH-like"/>
</dbReference>
<dbReference type="RefSeq" id="WP_277730800.1">
    <property type="nucleotide sequence ID" value="NZ_CP120733.1"/>
</dbReference>
<dbReference type="PROSITE" id="PS00041">
    <property type="entry name" value="HTH_ARAC_FAMILY_1"/>
    <property type="match status" value="1"/>
</dbReference>
<feature type="domain" description="HTH araC/xylS-type" evidence="4">
    <location>
        <begin position="193"/>
        <end position="291"/>
    </location>
</feature>
<name>A0ABY8E7L5_9FIRM</name>
<dbReference type="SMART" id="SM00342">
    <property type="entry name" value="HTH_ARAC"/>
    <property type="match status" value="1"/>
</dbReference>
<dbReference type="Gene3D" id="1.10.10.60">
    <property type="entry name" value="Homeodomain-like"/>
    <property type="match status" value="2"/>
</dbReference>
<proteinExistence type="predicted"/>
<sequence>MKREQENLQHIYRLIGKVDLNNLKIIDAFVNSKIGMFMPISGSFKHAVESIHTHPSYMFVLTFNDQVSFKIDDKEIVTQPGRLIAISPFIVHQEIYLDHSPRYIAIFIDKEFFDSQLKEYNLEEIKTFKGDFIQIPQGFQSLIKEFMIEADNRLQGWEQVMSSLNVRIIHSIIRSLIGLKHNVGQITSRLDINRTVEYMYDHMGQKLTIEDISSFANMSSSHFTRVFKKEMGQTVIDYLTDIRLEKVKHLLMLGEKSITEIGFECGFSSTSYLSTVFQKRFGQSPSEYRRSFMYYDKINENIK</sequence>
<keyword evidence="2" id="KW-0238">DNA-binding</keyword>
<evidence type="ECO:0000313" key="6">
    <source>
        <dbReference type="Proteomes" id="UP001222800"/>
    </source>
</evidence>
<evidence type="ECO:0000256" key="3">
    <source>
        <dbReference type="ARBA" id="ARBA00023163"/>
    </source>
</evidence>
<evidence type="ECO:0000259" key="4">
    <source>
        <dbReference type="PROSITE" id="PS01124"/>
    </source>
</evidence>
<reference evidence="5 6" key="1">
    <citation type="submission" date="2023-03" db="EMBL/GenBank/DDBJ databases">
        <title>Complete genome sequence of Tepidibacter sp. SWIR-1, isolated from a deep-sea hydrothermal vent.</title>
        <authorList>
            <person name="Li X."/>
        </authorList>
    </citation>
    <scope>NUCLEOTIDE SEQUENCE [LARGE SCALE GENOMIC DNA]</scope>
    <source>
        <strain evidence="5 6">SWIR-1</strain>
    </source>
</reference>
<dbReference type="SUPFAM" id="SSF46689">
    <property type="entry name" value="Homeodomain-like"/>
    <property type="match status" value="2"/>
</dbReference>
<keyword evidence="6" id="KW-1185">Reference proteome</keyword>
<dbReference type="Proteomes" id="UP001222800">
    <property type="component" value="Chromosome"/>
</dbReference>
<dbReference type="EMBL" id="CP120733">
    <property type="protein sequence ID" value="WFD08883.1"/>
    <property type="molecule type" value="Genomic_DNA"/>
</dbReference>
<evidence type="ECO:0000256" key="1">
    <source>
        <dbReference type="ARBA" id="ARBA00023015"/>
    </source>
</evidence>
<dbReference type="InterPro" id="IPR018060">
    <property type="entry name" value="HTH_AraC"/>
</dbReference>
<dbReference type="PANTHER" id="PTHR43280">
    <property type="entry name" value="ARAC-FAMILY TRANSCRIPTIONAL REGULATOR"/>
    <property type="match status" value="1"/>
</dbReference>
<evidence type="ECO:0000256" key="2">
    <source>
        <dbReference type="ARBA" id="ARBA00023125"/>
    </source>
</evidence>
<dbReference type="InterPro" id="IPR020449">
    <property type="entry name" value="Tscrpt_reg_AraC-type_HTH"/>
</dbReference>
<dbReference type="Pfam" id="PF12833">
    <property type="entry name" value="HTH_18"/>
    <property type="match status" value="1"/>
</dbReference>
<gene>
    <name evidence="5" type="ORF">P4S50_10825</name>
</gene>
<dbReference type="SUPFAM" id="SSF51215">
    <property type="entry name" value="Regulatory protein AraC"/>
    <property type="match status" value="1"/>
</dbReference>
<keyword evidence="3" id="KW-0804">Transcription</keyword>
<evidence type="ECO:0000313" key="5">
    <source>
        <dbReference type="EMBL" id="WFD08883.1"/>
    </source>
</evidence>
<dbReference type="PANTHER" id="PTHR43280:SF28">
    <property type="entry name" value="HTH-TYPE TRANSCRIPTIONAL ACTIVATOR RHAS"/>
    <property type="match status" value="1"/>
</dbReference>
<dbReference type="PRINTS" id="PR00032">
    <property type="entry name" value="HTHARAC"/>
</dbReference>
<dbReference type="PROSITE" id="PS01124">
    <property type="entry name" value="HTH_ARAC_FAMILY_2"/>
    <property type="match status" value="1"/>
</dbReference>
<dbReference type="InterPro" id="IPR018062">
    <property type="entry name" value="HTH_AraC-typ_CS"/>
</dbReference>